<dbReference type="InParanoid" id="M7X9E2"/>
<dbReference type="STRING" id="1239962.C943_03851"/>
<protein>
    <submittedName>
        <fullName evidence="1">Uncharacterized protein</fullName>
    </submittedName>
</protein>
<gene>
    <name evidence="1" type="ORF">C943_03851</name>
</gene>
<name>M7X9E2_9BACT</name>
<sequence length="48" mass="5246">MDPRGFGFSRFGASESSFAHAKNSKSKKGSMFTNGIFDRDIVVVNETS</sequence>
<dbReference type="Proteomes" id="UP000010953">
    <property type="component" value="Unassembled WGS sequence"/>
</dbReference>
<evidence type="ECO:0000313" key="1">
    <source>
        <dbReference type="EMBL" id="EMS34035.1"/>
    </source>
</evidence>
<organism evidence="1 2">
    <name type="scientific">Mariniradius saccharolyticus AK6</name>
    <dbReference type="NCBI Taxonomy" id="1239962"/>
    <lineage>
        <taxon>Bacteria</taxon>
        <taxon>Pseudomonadati</taxon>
        <taxon>Bacteroidota</taxon>
        <taxon>Cytophagia</taxon>
        <taxon>Cytophagales</taxon>
        <taxon>Cyclobacteriaceae</taxon>
        <taxon>Mariniradius</taxon>
    </lineage>
</organism>
<evidence type="ECO:0000313" key="2">
    <source>
        <dbReference type="Proteomes" id="UP000010953"/>
    </source>
</evidence>
<comment type="caution">
    <text evidence="1">The sequence shown here is derived from an EMBL/GenBank/DDBJ whole genome shotgun (WGS) entry which is preliminary data.</text>
</comment>
<keyword evidence="2" id="KW-1185">Reference proteome</keyword>
<dbReference type="EMBL" id="AMZY02000007">
    <property type="protein sequence ID" value="EMS34035.1"/>
    <property type="molecule type" value="Genomic_DNA"/>
</dbReference>
<proteinExistence type="predicted"/>
<dbReference type="AlphaFoldDB" id="M7X9E2"/>
<reference evidence="1" key="1">
    <citation type="submission" date="2013-01" db="EMBL/GenBank/DDBJ databases">
        <title>Genome assembly of Mariniradius saccharolyticus AK6.</title>
        <authorList>
            <person name="Vaidya B."/>
            <person name="Khatri I."/>
            <person name="Tanuku N.R.S."/>
            <person name="Subramanian S."/>
            <person name="Pinnaka A."/>
        </authorList>
    </citation>
    <scope>NUCLEOTIDE SEQUENCE [LARGE SCALE GENOMIC DNA]</scope>
    <source>
        <strain evidence="1">AK6</strain>
    </source>
</reference>
<accession>M7X9E2</accession>